<name>K5ZR89_9BACT</name>
<evidence type="ECO:0000313" key="3">
    <source>
        <dbReference type="Proteomes" id="UP000006271"/>
    </source>
</evidence>
<dbReference type="RefSeq" id="WP_005644735.1">
    <property type="nucleotide sequence ID" value="NZ_JH976453.1"/>
</dbReference>
<evidence type="ECO:0000256" key="1">
    <source>
        <dbReference type="SAM" id="Coils"/>
    </source>
</evidence>
<dbReference type="PATRIC" id="fig|999420.3.peg.1694"/>
<comment type="caution">
    <text evidence="2">The sequence shown here is derived from an EMBL/GenBank/DDBJ whole genome shotgun (WGS) entry which is preliminary data.</text>
</comment>
<keyword evidence="1" id="KW-0175">Coiled coil</keyword>
<proteinExistence type="predicted"/>
<accession>K5ZR89</accession>
<dbReference type="Proteomes" id="UP000006271">
    <property type="component" value="Unassembled WGS sequence"/>
</dbReference>
<feature type="coiled-coil region" evidence="1">
    <location>
        <begin position="297"/>
        <end position="356"/>
    </location>
</feature>
<gene>
    <name evidence="2" type="ORF">HMPREF1060_01650</name>
</gene>
<protein>
    <submittedName>
        <fullName evidence="2">Uncharacterized protein</fullName>
    </submittedName>
</protein>
<dbReference type="EMBL" id="AGZQ01000007">
    <property type="protein sequence ID" value="EKN14041.1"/>
    <property type="molecule type" value="Genomic_DNA"/>
</dbReference>
<dbReference type="HOGENOM" id="CLU_394659_0_0_10"/>
<reference evidence="2 3" key="1">
    <citation type="submission" date="2012-02" db="EMBL/GenBank/DDBJ databases">
        <title>The Genome Sequence of Parabacteroides merdae CL03T12C32.</title>
        <authorList>
            <consortium name="The Broad Institute Genome Sequencing Platform"/>
            <person name="Earl A."/>
            <person name="Ward D."/>
            <person name="Feldgarden M."/>
            <person name="Gevers D."/>
            <person name="Zitomersky N.L."/>
            <person name="Coyne M.J."/>
            <person name="Comstock L.E."/>
            <person name="Young S.K."/>
            <person name="Zeng Q."/>
            <person name="Gargeya S."/>
            <person name="Fitzgerald M."/>
            <person name="Haas B."/>
            <person name="Abouelleil A."/>
            <person name="Alvarado L."/>
            <person name="Arachchi H.M."/>
            <person name="Berlin A."/>
            <person name="Chapman S.B."/>
            <person name="Gearin G."/>
            <person name="Goldberg J."/>
            <person name="Griggs A."/>
            <person name="Gujja S."/>
            <person name="Hansen M."/>
            <person name="Heiman D."/>
            <person name="Howarth C."/>
            <person name="Larimer J."/>
            <person name="Lui A."/>
            <person name="MacDonald P.J.P."/>
            <person name="McCowen C."/>
            <person name="Montmayeur A."/>
            <person name="Murphy C."/>
            <person name="Neiman D."/>
            <person name="Pearson M."/>
            <person name="Priest M."/>
            <person name="Roberts A."/>
            <person name="Saif S."/>
            <person name="Shea T."/>
            <person name="Sisk P."/>
            <person name="Stolte C."/>
            <person name="Sykes S."/>
            <person name="Wortman J."/>
            <person name="Nusbaum C."/>
            <person name="Birren B."/>
        </authorList>
    </citation>
    <scope>NUCLEOTIDE SEQUENCE [LARGE SCALE GENOMIC DNA]</scope>
    <source>
        <strain evidence="2 3">CL03T12C32</strain>
    </source>
</reference>
<sequence length="591" mass="64797">MADLITRLLLNTQQFDNNLGKSTKQIQGFQQKIQGFSSGAVSAFTKFAGVLGVAYGATELLQKGLNSNATLQDKYNSLMQAGSTVTDQFFTAIYSGDWTVFNDGIEKAIKNAKEYADTYRNVQRMLETTSIKFEQTDARKTQLEAIIEDDTKPLEERKKAQQELDRILLMGVADIREASQITERELNNMLADLIGEAQYITTENAQKLILDIRNKYSGLRKELDAYREVRDTKNQVLNPNAFKYSGDEWYKINQDATKKYYQEYTKDQRAYYDELLRLADRMNDETFSSFQGLFDKLNDLNDKAGTWEKDRAGARDEIAGIKTTASKKEIIPAGSIMEMQKKIADLRKKYENAADEGTRVGFMKAIKEAETELKMMQLRAAGTSLLPTGEINKPVGRNIADDVKSGYINIKPISTDSIQANYDYADSLGAIASIMGSVTNMTNEGAAGWLAYGANILSSISAAIPMITSLTTALTAKAAAEAAGSAAAVPVVGWINAVAAITAIMSAMAAVPKFADGGIIGGNSFIGDNMIARVNSGEMILNNRQQRNLFNLLDGKGGTSVNAGGEVKLRIEGRDLVGVINSQTSKTSKYK</sequence>
<dbReference type="AlphaFoldDB" id="K5ZR89"/>
<evidence type="ECO:0000313" key="2">
    <source>
        <dbReference type="EMBL" id="EKN14041.1"/>
    </source>
</evidence>
<organism evidence="2 3">
    <name type="scientific">Parabacteroides merdae CL03T12C32</name>
    <dbReference type="NCBI Taxonomy" id="999420"/>
    <lineage>
        <taxon>Bacteria</taxon>
        <taxon>Pseudomonadati</taxon>
        <taxon>Bacteroidota</taxon>
        <taxon>Bacteroidia</taxon>
        <taxon>Bacteroidales</taxon>
        <taxon>Tannerellaceae</taxon>
        <taxon>Parabacteroides</taxon>
    </lineage>
</organism>